<sequence>MTRPPDADGDGPAEDAGGAEAMFVRPFIMTGGRARPTRAEVRLETLVLAAPGASDAPLEFEERRLVELCSAPVSVAELAARTRIPFGVAKVLVSDLMTSGLLVSRQAEEPHELPLDLIERIRDHVRSL</sequence>
<protein>
    <recommendedName>
        <fullName evidence="3">DUF742 domain-containing protein</fullName>
    </recommendedName>
</protein>
<keyword evidence="2" id="KW-1185">Reference proteome</keyword>
<organism evidence="1 2">
    <name type="scientific">Mangrovactinospora gilvigrisea</name>
    <dbReference type="NCBI Taxonomy" id="1428644"/>
    <lineage>
        <taxon>Bacteria</taxon>
        <taxon>Bacillati</taxon>
        <taxon>Actinomycetota</taxon>
        <taxon>Actinomycetes</taxon>
        <taxon>Kitasatosporales</taxon>
        <taxon>Streptomycetaceae</taxon>
        <taxon>Mangrovactinospora</taxon>
    </lineage>
</organism>
<dbReference type="Pfam" id="PF05331">
    <property type="entry name" value="DUF742"/>
    <property type="match status" value="1"/>
</dbReference>
<reference evidence="1 2" key="1">
    <citation type="submission" date="2016-10" db="EMBL/GenBank/DDBJ databases">
        <title>Genome sequence of Streptomyces gilvigriseus MUSC 26.</title>
        <authorList>
            <person name="Lee L.-H."/>
            <person name="Ser H.-L."/>
        </authorList>
    </citation>
    <scope>NUCLEOTIDE SEQUENCE [LARGE SCALE GENOMIC DNA]</scope>
    <source>
        <strain evidence="1 2">MUSC 26</strain>
    </source>
</reference>
<comment type="caution">
    <text evidence="1">The sequence shown here is derived from an EMBL/GenBank/DDBJ whole genome shotgun (WGS) entry which is preliminary data.</text>
</comment>
<dbReference type="STRING" id="1428644.BIV57_16025"/>
<dbReference type="EMBL" id="MLCF01000091">
    <property type="protein sequence ID" value="OIV36472.1"/>
    <property type="molecule type" value="Genomic_DNA"/>
</dbReference>
<gene>
    <name evidence="1" type="ORF">BIV57_16025</name>
</gene>
<dbReference type="InterPro" id="IPR007995">
    <property type="entry name" value="DUF742"/>
</dbReference>
<dbReference type="PANTHER" id="PTHR36221:SF1">
    <property type="entry name" value="DUF742 DOMAIN-CONTAINING PROTEIN"/>
    <property type="match status" value="1"/>
</dbReference>
<dbReference type="RefSeq" id="WP_071657557.1">
    <property type="nucleotide sequence ID" value="NZ_MLCF01000091.1"/>
</dbReference>
<dbReference type="AlphaFoldDB" id="A0A1J7C4I3"/>
<proteinExistence type="predicted"/>
<evidence type="ECO:0008006" key="3">
    <source>
        <dbReference type="Google" id="ProtNLM"/>
    </source>
</evidence>
<dbReference type="PANTHER" id="PTHR36221">
    <property type="entry name" value="DUF742 DOMAIN-CONTAINING PROTEIN"/>
    <property type="match status" value="1"/>
</dbReference>
<name>A0A1J7C4I3_9ACTN</name>
<evidence type="ECO:0000313" key="2">
    <source>
        <dbReference type="Proteomes" id="UP000243342"/>
    </source>
</evidence>
<dbReference type="Proteomes" id="UP000243342">
    <property type="component" value="Unassembled WGS sequence"/>
</dbReference>
<dbReference type="OrthoDB" id="3481051at2"/>
<evidence type="ECO:0000313" key="1">
    <source>
        <dbReference type="EMBL" id="OIV36472.1"/>
    </source>
</evidence>
<accession>A0A1J7C4I3</accession>